<gene>
    <name evidence="2" type="ORF">IPK02_13370</name>
</gene>
<evidence type="ECO:0000256" key="1">
    <source>
        <dbReference type="SAM" id="MobiDB-lite"/>
    </source>
</evidence>
<comment type="caution">
    <text evidence="2">The sequence shown here is derived from an EMBL/GenBank/DDBJ whole genome shotgun (WGS) entry which is preliminary data.</text>
</comment>
<dbReference type="EMBL" id="JADJOT010000009">
    <property type="protein sequence ID" value="MBK7954853.1"/>
    <property type="molecule type" value="Genomic_DNA"/>
</dbReference>
<sequence length="56" mass="6215">MKEDTTTSEATAVKPASSRKPYRRPTLQVFGSLQLLTQTKGGSAFDATEERRLDKN</sequence>
<dbReference type="Proteomes" id="UP000706151">
    <property type="component" value="Unassembled WGS sequence"/>
</dbReference>
<reference evidence="2 3" key="1">
    <citation type="submission" date="2020-10" db="EMBL/GenBank/DDBJ databases">
        <title>Connecting structure to function with the recovery of over 1000 high-quality activated sludge metagenome-assembled genomes encoding full-length rRNA genes using long-read sequencing.</title>
        <authorList>
            <person name="Singleton C.M."/>
            <person name="Petriglieri F."/>
            <person name="Kristensen J.M."/>
            <person name="Kirkegaard R.H."/>
            <person name="Michaelsen T.Y."/>
            <person name="Andersen M.H."/>
            <person name="Karst S.M."/>
            <person name="Dueholm M.S."/>
            <person name="Nielsen P.H."/>
            <person name="Albertsen M."/>
        </authorList>
    </citation>
    <scope>NUCLEOTIDE SEQUENCE [LARGE SCALE GENOMIC DNA]</scope>
    <source>
        <strain evidence="2">Fred_18-Q3-R57-64_BAT3C.720</strain>
    </source>
</reference>
<accession>A0A935W5D8</accession>
<evidence type="ECO:0000313" key="3">
    <source>
        <dbReference type="Proteomes" id="UP000706151"/>
    </source>
</evidence>
<organism evidence="2 3">
    <name type="scientific">Candidatus Accumulibacter affinis</name>
    <dbReference type="NCBI Taxonomy" id="2954384"/>
    <lineage>
        <taxon>Bacteria</taxon>
        <taxon>Pseudomonadati</taxon>
        <taxon>Pseudomonadota</taxon>
        <taxon>Betaproteobacteria</taxon>
        <taxon>Candidatus Accumulibacter</taxon>
    </lineage>
</organism>
<protein>
    <recommendedName>
        <fullName evidence="4">Lasso RiPP family leader peptide-containing protein</fullName>
    </recommendedName>
</protein>
<feature type="region of interest" description="Disordered" evidence="1">
    <location>
        <begin position="1"/>
        <end position="25"/>
    </location>
</feature>
<name>A0A935W5D8_9PROT</name>
<dbReference type="AlphaFoldDB" id="A0A935W5D8"/>
<evidence type="ECO:0008006" key="4">
    <source>
        <dbReference type="Google" id="ProtNLM"/>
    </source>
</evidence>
<evidence type="ECO:0000313" key="2">
    <source>
        <dbReference type="EMBL" id="MBK7954853.1"/>
    </source>
</evidence>
<proteinExistence type="predicted"/>